<dbReference type="Proteomes" id="UP000291236">
    <property type="component" value="Plasmid 79K"/>
</dbReference>
<feature type="region of interest" description="Disordered" evidence="1">
    <location>
        <begin position="377"/>
        <end position="403"/>
    </location>
</feature>
<dbReference type="Pfam" id="PF06527">
    <property type="entry name" value="TniQ"/>
    <property type="match status" value="1"/>
</dbReference>
<keyword evidence="4" id="KW-1185">Reference proteome</keyword>
<feature type="compositionally biased region" description="Polar residues" evidence="1">
    <location>
        <begin position="379"/>
        <end position="393"/>
    </location>
</feature>
<evidence type="ECO:0000259" key="2">
    <source>
        <dbReference type="Pfam" id="PF06527"/>
    </source>
</evidence>
<dbReference type="AlphaFoldDB" id="A0A4P2VNF7"/>
<name>A0A4P2VNF7_FLUSA</name>
<sequence>MAKRFPIWPHPYKLEALSSWIMRIAGYYRIDVDTLFEIGFLIKKPISWWDIDVSPSPELLNKISINTGLSLKYLIEMTIEGNSPWVIDSIKPIYDFEFTQLTAPFCILNRNLPYINMNSNSKKSLLPWIPNVPWKSTRINRFCPICIENKDLDLPRLLVWRTALVSSCLRHDCLLVETSDKPWDQLAWKENIINTKYLHTWLDGVTLKAIETGYARLGKEEIHVNIWVRFLRSLFHELTIKSRDYKDQECIKRIWQYAGIQKPKSKVFELLEIKDRANVIKCAAYLLQDFPNQILSFMPKSRNLNQIFIPNFISKYIGSNEIYYDLFVKNKEHSNNITSNIKNGENFLPAAMLFNSLIQKIIDKNKNKIHKRTIKGAESSLNSNKTKQVINNKSSEESLSDNM</sequence>
<dbReference type="RefSeq" id="WP_130613040.1">
    <property type="nucleotide sequence ID" value="NZ_AP019369.1"/>
</dbReference>
<proteinExistence type="predicted"/>
<protein>
    <recommendedName>
        <fullName evidence="2">TniQ domain-containing protein</fullName>
    </recommendedName>
</protein>
<reference evidence="3 4" key="1">
    <citation type="submission" date="2018-12" db="EMBL/GenBank/DDBJ databases">
        <title>Rubrispira sanarue gen. nov., sp., nov., a member of the order Silvanigrellales, isolated from a brackish lake in Hamamatsu Japan.</title>
        <authorList>
            <person name="Maejima Y."/>
            <person name="Iino T."/>
            <person name="Muraguchi Y."/>
            <person name="Fukuda K."/>
            <person name="Nojiri H."/>
            <person name="Ohkuma M."/>
            <person name="Moriuchi R."/>
            <person name="Dohra H."/>
            <person name="Kimbara K."/>
            <person name="Shintani M."/>
        </authorList>
    </citation>
    <scope>NUCLEOTIDE SEQUENCE [LARGE SCALE GENOMIC DNA]</scope>
    <source>
        <strain evidence="3 4">RF1110005</strain>
        <plasmid evidence="3 4">79K</plasmid>
    </source>
</reference>
<accession>A0A4P2VNF7</accession>
<dbReference type="GeneID" id="39493305"/>
<evidence type="ECO:0000313" key="3">
    <source>
        <dbReference type="EMBL" id="BBH54641.1"/>
    </source>
</evidence>
<gene>
    <name evidence="3" type="ORF">JCM31447_31150</name>
</gene>
<geneLocation type="plasmid" evidence="3 4">
    <name>79K</name>
</geneLocation>
<organism evidence="3 4">
    <name type="scientific">Fluviispira sanaruensis</name>
    <dbReference type="NCBI Taxonomy" id="2493639"/>
    <lineage>
        <taxon>Bacteria</taxon>
        <taxon>Pseudomonadati</taxon>
        <taxon>Bdellovibrionota</taxon>
        <taxon>Oligoflexia</taxon>
        <taxon>Silvanigrellales</taxon>
        <taxon>Silvanigrellaceae</taxon>
        <taxon>Fluviispira</taxon>
    </lineage>
</organism>
<dbReference type="EMBL" id="AP019369">
    <property type="protein sequence ID" value="BBH54641.1"/>
    <property type="molecule type" value="Genomic_DNA"/>
</dbReference>
<dbReference type="InterPro" id="IPR009492">
    <property type="entry name" value="TniQ"/>
</dbReference>
<dbReference type="KEGG" id="sbf:JCM31447_31150"/>
<evidence type="ECO:0000256" key="1">
    <source>
        <dbReference type="SAM" id="MobiDB-lite"/>
    </source>
</evidence>
<dbReference type="OrthoDB" id="6138887at2"/>
<evidence type="ECO:0000313" key="4">
    <source>
        <dbReference type="Proteomes" id="UP000291236"/>
    </source>
</evidence>
<keyword evidence="3" id="KW-0614">Plasmid</keyword>
<feature type="domain" description="TniQ" evidence="2">
    <location>
        <begin position="6"/>
        <end position="175"/>
    </location>
</feature>